<gene>
    <name evidence="8" type="ORF">BGL_2c14700</name>
</gene>
<feature type="transmembrane region" description="Helical" evidence="6">
    <location>
        <begin position="279"/>
        <end position="296"/>
    </location>
</feature>
<keyword evidence="5 6" id="KW-0472">Membrane</keyword>
<feature type="domain" description="MASE1" evidence="7">
    <location>
        <begin position="13"/>
        <end position="296"/>
    </location>
</feature>
<evidence type="ECO:0000313" key="8">
    <source>
        <dbReference type="EMBL" id="AJK49537.1"/>
    </source>
</evidence>
<evidence type="ECO:0000256" key="4">
    <source>
        <dbReference type="ARBA" id="ARBA00022989"/>
    </source>
</evidence>
<feature type="transmembrane region" description="Helical" evidence="6">
    <location>
        <begin position="61"/>
        <end position="78"/>
    </location>
</feature>
<comment type="subcellular location">
    <subcellularLocation>
        <location evidence="1">Cell membrane</location>
        <topology evidence="1">Multi-pass membrane protein</topology>
    </subcellularLocation>
</comment>
<evidence type="ECO:0000256" key="5">
    <source>
        <dbReference type="ARBA" id="ARBA00023136"/>
    </source>
</evidence>
<dbReference type="Proteomes" id="UP000031838">
    <property type="component" value="Chromosome 2"/>
</dbReference>
<keyword evidence="3 6" id="KW-0812">Transmembrane</keyword>
<evidence type="ECO:0000256" key="2">
    <source>
        <dbReference type="ARBA" id="ARBA00022475"/>
    </source>
</evidence>
<feature type="transmembrane region" description="Helical" evidence="6">
    <location>
        <begin position="116"/>
        <end position="138"/>
    </location>
</feature>
<dbReference type="GO" id="GO:0005886">
    <property type="term" value="C:plasma membrane"/>
    <property type="evidence" value="ECO:0007669"/>
    <property type="project" value="UniProtKB-SubCell"/>
</dbReference>
<reference evidence="8 9" key="2">
    <citation type="journal article" date="2016" name="Appl. Microbiol. Biotechnol.">
        <title>Mutations improving production and secretion of extracellular lipase by Burkholderia glumae PG1.</title>
        <authorList>
            <person name="Knapp A."/>
            <person name="Voget S."/>
            <person name="Gao R."/>
            <person name="Zaburannyi N."/>
            <person name="Krysciak D."/>
            <person name="Breuer M."/>
            <person name="Hauer B."/>
            <person name="Streit W.R."/>
            <person name="Muller R."/>
            <person name="Daniel R."/>
            <person name="Jaeger K.E."/>
        </authorList>
    </citation>
    <scope>NUCLEOTIDE SEQUENCE [LARGE SCALE GENOMIC DNA]</scope>
    <source>
        <strain evidence="8 9">PG1</strain>
    </source>
</reference>
<dbReference type="Gene3D" id="3.30.450.20">
    <property type="entry name" value="PAS domain"/>
    <property type="match status" value="1"/>
</dbReference>
<evidence type="ECO:0000259" key="7">
    <source>
        <dbReference type="Pfam" id="PF05231"/>
    </source>
</evidence>
<feature type="transmembrane region" description="Helical" evidence="6">
    <location>
        <begin position="150"/>
        <end position="173"/>
    </location>
</feature>
<dbReference type="KEGG" id="bgp:BGL_2c14700"/>
<dbReference type="HOGENOM" id="CLU_642312_0_0_4"/>
<sequence length="438" mass="45859">MEMSRPRSGAVAVAVVLWAVLYLASAQLSHQLNGPVDLPGYIWLPAGVTVGAFMLRPPREWLTLALTFLAAQLVLAAIEHDSYLDSLVFALIAIGAAALAVWLVRRVRLSLEGLYFLRSMISAALLTSLFGALASGAWCAFVKGSAFRDVALVWAASDFVGILLVAPVLASWSRFRAHRSGDHERFDVGLGIVSFALLVAGAWAIFDSGGAGGAPVGAIGFAVTYIPLFLTVAVTVLLGGRAGSLSVLVLAVIVILQTAAGDGPFSLLEASRGRSLLEAQLYLAVASLLVLTVSTLKTGNERVNARADTLASNIELALASADQVAYVLDPVTQTLEWSGDLQRAFGPGAEAAQLASVARVLDRLAPRDRDALRRHWRAGAADESGESGEAISFGIVQPDGAILRVTDRGAPLSYANLDVTVVAGVWQIVREPAGAAGA</sequence>
<feature type="transmembrane region" description="Helical" evidence="6">
    <location>
        <begin position="84"/>
        <end position="104"/>
    </location>
</feature>
<feature type="transmembrane region" description="Helical" evidence="6">
    <location>
        <begin position="245"/>
        <end position="267"/>
    </location>
</feature>
<keyword evidence="4 6" id="KW-1133">Transmembrane helix</keyword>
<dbReference type="Pfam" id="PF05231">
    <property type="entry name" value="MASE1"/>
    <property type="match status" value="1"/>
</dbReference>
<proteinExistence type="predicted"/>
<keyword evidence="2" id="KW-1003">Cell membrane</keyword>
<accession>A0A0B6RW10</accession>
<dbReference type="AlphaFoldDB" id="A0A0B6RW10"/>
<dbReference type="EMBL" id="CP002581">
    <property type="protein sequence ID" value="AJK49537.1"/>
    <property type="molecule type" value="Genomic_DNA"/>
</dbReference>
<evidence type="ECO:0000256" key="6">
    <source>
        <dbReference type="SAM" id="Phobius"/>
    </source>
</evidence>
<dbReference type="InterPro" id="IPR007895">
    <property type="entry name" value="MASE1"/>
</dbReference>
<protein>
    <submittedName>
        <fullName evidence="8">Putative membrane protein</fullName>
    </submittedName>
</protein>
<keyword evidence="9" id="KW-1185">Reference proteome</keyword>
<feature type="transmembrane region" description="Helical" evidence="6">
    <location>
        <begin position="218"/>
        <end position="238"/>
    </location>
</feature>
<organism evidence="8 9">
    <name type="scientific">Burkholderia plantarii</name>
    <dbReference type="NCBI Taxonomy" id="41899"/>
    <lineage>
        <taxon>Bacteria</taxon>
        <taxon>Pseudomonadati</taxon>
        <taxon>Pseudomonadota</taxon>
        <taxon>Betaproteobacteria</taxon>
        <taxon>Burkholderiales</taxon>
        <taxon>Burkholderiaceae</taxon>
        <taxon>Burkholderia</taxon>
    </lineage>
</organism>
<evidence type="ECO:0000313" key="9">
    <source>
        <dbReference type="Proteomes" id="UP000031838"/>
    </source>
</evidence>
<name>A0A0B6RW10_BURPL</name>
<feature type="transmembrane region" description="Helical" evidence="6">
    <location>
        <begin position="36"/>
        <end position="54"/>
    </location>
</feature>
<feature type="transmembrane region" description="Helical" evidence="6">
    <location>
        <begin position="185"/>
        <end position="206"/>
    </location>
</feature>
<reference evidence="9" key="1">
    <citation type="submission" date="2011-03" db="EMBL/GenBank/DDBJ databases">
        <authorList>
            <person name="Voget S."/>
            <person name="Streit W.R."/>
            <person name="Jaeger K.E."/>
            <person name="Daniel R."/>
        </authorList>
    </citation>
    <scope>NUCLEOTIDE SEQUENCE [LARGE SCALE GENOMIC DNA]</scope>
    <source>
        <strain evidence="9">PG1</strain>
    </source>
</reference>
<evidence type="ECO:0000256" key="1">
    <source>
        <dbReference type="ARBA" id="ARBA00004651"/>
    </source>
</evidence>
<evidence type="ECO:0000256" key="3">
    <source>
        <dbReference type="ARBA" id="ARBA00022692"/>
    </source>
</evidence>